<comment type="caution">
    <text evidence="2">The sequence shown here is derived from an EMBL/GenBank/DDBJ whole genome shotgun (WGS) entry which is preliminary data.</text>
</comment>
<reference evidence="2 3" key="1">
    <citation type="submission" date="2020-03" db="EMBL/GenBank/DDBJ databases">
        <title>Genomic Encyclopedia of Type Strains, Phase IV (KMG-IV): sequencing the most valuable type-strain genomes for metagenomic binning, comparative biology and taxonomic classification.</title>
        <authorList>
            <person name="Goeker M."/>
        </authorList>
    </citation>
    <scope>NUCLEOTIDE SEQUENCE [LARGE SCALE GENOMIC DNA]</scope>
    <source>
        <strain evidence="2 3">DSM 102865</strain>
    </source>
</reference>
<dbReference type="EMBL" id="JAASQJ010000001">
    <property type="protein sequence ID" value="NIJ52269.1"/>
    <property type="molecule type" value="Genomic_DNA"/>
</dbReference>
<keyword evidence="1" id="KW-1133">Transmembrane helix</keyword>
<name>A0ABX0UJR8_9BACT</name>
<dbReference type="Proteomes" id="UP001179181">
    <property type="component" value="Unassembled WGS sequence"/>
</dbReference>
<protein>
    <recommendedName>
        <fullName evidence="4">Phospholipase_D-nuclease N-terminal</fullName>
    </recommendedName>
</protein>
<evidence type="ECO:0008006" key="4">
    <source>
        <dbReference type="Google" id="ProtNLM"/>
    </source>
</evidence>
<keyword evidence="1" id="KW-0812">Transmembrane</keyword>
<feature type="transmembrane region" description="Helical" evidence="1">
    <location>
        <begin position="12"/>
        <end position="29"/>
    </location>
</feature>
<organism evidence="2 3">
    <name type="scientific">Dyadobacter arcticus</name>
    <dbReference type="NCBI Taxonomy" id="1078754"/>
    <lineage>
        <taxon>Bacteria</taxon>
        <taxon>Pseudomonadati</taxon>
        <taxon>Bacteroidota</taxon>
        <taxon>Cytophagia</taxon>
        <taxon>Cytophagales</taxon>
        <taxon>Spirosomataceae</taxon>
        <taxon>Dyadobacter</taxon>
    </lineage>
</organism>
<sequence>MIDTLIKMFYGYWLLGAVFGLYFVGWGAARLDEEAKTMTPAVRLLLLPGSITLWPLLVWKLVQPHSPSRTDSKPLLP</sequence>
<evidence type="ECO:0000313" key="2">
    <source>
        <dbReference type="EMBL" id="NIJ52269.1"/>
    </source>
</evidence>
<proteinExistence type="predicted"/>
<keyword evidence="3" id="KW-1185">Reference proteome</keyword>
<gene>
    <name evidence="2" type="ORF">FHS68_001425</name>
</gene>
<evidence type="ECO:0000313" key="3">
    <source>
        <dbReference type="Proteomes" id="UP001179181"/>
    </source>
</evidence>
<evidence type="ECO:0000256" key="1">
    <source>
        <dbReference type="SAM" id="Phobius"/>
    </source>
</evidence>
<keyword evidence="1" id="KW-0472">Membrane</keyword>
<accession>A0ABX0UJR8</accession>
<feature type="transmembrane region" description="Helical" evidence="1">
    <location>
        <begin position="41"/>
        <end position="59"/>
    </location>
</feature>